<comment type="similarity">
    <text evidence="5">Belongs to the arginase family.</text>
</comment>
<evidence type="ECO:0000256" key="2">
    <source>
        <dbReference type="ARBA" id="ARBA00022801"/>
    </source>
</evidence>
<keyword evidence="3" id="KW-0369">Histidine metabolism</keyword>
<gene>
    <name evidence="6" type="ORF">JM658_08120</name>
</gene>
<dbReference type="PROSITE" id="PS51409">
    <property type="entry name" value="ARGINASE_2"/>
    <property type="match status" value="1"/>
</dbReference>
<evidence type="ECO:0000256" key="1">
    <source>
        <dbReference type="ARBA" id="ARBA00022723"/>
    </source>
</evidence>
<keyword evidence="2" id="KW-0378">Hydrolase</keyword>
<comment type="caution">
    <text evidence="6">The sequence shown here is derived from an EMBL/GenBank/DDBJ whole genome shotgun (WGS) entry which is preliminary data.</text>
</comment>
<reference evidence="6 7" key="1">
    <citation type="submission" date="2021-01" db="EMBL/GenBank/DDBJ databases">
        <title>Genome sequencing of Joostella atrarenae M1-2 (= KCTC 23194).</title>
        <authorList>
            <person name="Zakaria M.R."/>
            <person name="Lam M.Q."/>
            <person name="Chong C.S."/>
        </authorList>
    </citation>
    <scope>NUCLEOTIDE SEQUENCE [LARGE SCALE GENOMIC DNA]</scope>
    <source>
        <strain evidence="6 7">M1-2</strain>
    </source>
</reference>
<name>A0ABS9J327_9FLAO</name>
<proteinExistence type="inferred from homology"/>
<evidence type="ECO:0000256" key="3">
    <source>
        <dbReference type="ARBA" id="ARBA00022808"/>
    </source>
</evidence>
<dbReference type="PANTHER" id="PTHR11358">
    <property type="entry name" value="ARGINASE/AGMATINASE"/>
    <property type="match status" value="1"/>
</dbReference>
<dbReference type="PANTHER" id="PTHR11358:SF35">
    <property type="entry name" value="FORMIMIDOYLGLUTAMASE"/>
    <property type="match status" value="1"/>
</dbReference>
<dbReference type="InterPro" id="IPR023696">
    <property type="entry name" value="Ureohydrolase_dom_sf"/>
</dbReference>
<evidence type="ECO:0000256" key="5">
    <source>
        <dbReference type="PROSITE-ProRule" id="PRU00742"/>
    </source>
</evidence>
<keyword evidence="1" id="KW-0479">Metal-binding</keyword>
<accession>A0ABS9J327</accession>
<organism evidence="6 7">
    <name type="scientific">Joostella atrarenae</name>
    <dbReference type="NCBI Taxonomy" id="679257"/>
    <lineage>
        <taxon>Bacteria</taxon>
        <taxon>Pseudomonadati</taxon>
        <taxon>Bacteroidota</taxon>
        <taxon>Flavobacteriia</taxon>
        <taxon>Flavobacteriales</taxon>
        <taxon>Flavobacteriaceae</taxon>
        <taxon>Joostella</taxon>
    </lineage>
</organism>
<dbReference type="Pfam" id="PF00491">
    <property type="entry name" value="Arginase"/>
    <property type="match status" value="1"/>
</dbReference>
<dbReference type="CDD" id="cd09988">
    <property type="entry name" value="Formimidoylglutamase"/>
    <property type="match status" value="1"/>
</dbReference>
<keyword evidence="4" id="KW-0464">Manganese</keyword>
<sequence>MTENLVIYDLKKVTPYLSTRKGEEKLGEHIGLLHQGDSLEAQLLDSDAKYVLLGIQEDIGVIGNHGKPGARNAWETALPYILNIQHNQHTKGNKILLLGHLDFSAELKKIDALKGENQIEEARNITALIDVEVTNIIHKIVASGKKPIVIGGGHNNAYGIIKGTSLAIGKSINSLNVDAHTDFRKREGRHSGNGFSYAFHEGFLENYFIFGLHENYTSKKIFKLLEKELRIKYNTFEELYVRKERGFDFEIKEAIDFVKADKFGLEIDLDAIEGMPSSAITSSGLSINTVREMIFKCKKSKNISYLHICEGAPNLDNEVEKMKVGKSIAYLVSDFIRK</sequence>
<dbReference type="Gene3D" id="3.40.800.10">
    <property type="entry name" value="Ureohydrolase domain"/>
    <property type="match status" value="1"/>
</dbReference>
<dbReference type="InterPro" id="IPR006035">
    <property type="entry name" value="Ureohydrolase"/>
</dbReference>
<dbReference type="SUPFAM" id="SSF52768">
    <property type="entry name" value="Arginase/deacetylase"/>
    <property type="match status" value="1"/>
</dbReference>
<dbReference type="Proteomes" id="UP000829517">
    <property type="component" value="Unassembled WGS sequence"/>
</dbReference>
<protein>
    <submittedName>
        <fullName evidence="6">Formimidoylglutamase</fullName>
    </submittedName>
</protein>
<evidence type="ECO:0000313" key="7">
    <source>
        <dbReference type="Proteomes" id="UP000829517"/>
    </source>
</evidence>
<dbReference type="EMBL" id="JAETXX010000004">
    <property type="protein sequence ID" value="MCF8714794.1"/>
    <property type="molecule type" value="Genomic_DNA"/>
</dbReference>
<keyword evidence="7" id="KW-1185">Reference proteome</keyword>
<dbReference type="RefSeq" id="WP_236958759.1">
    <property type="nucleotide sequence ID" value="NZ_JAETXX010000004.1"/>
</dbReference>
<evidence type="ECO:0000313" key="6">
    <source>
        <dbReference type="EMBL" id="MCF8714794.1"/>
    </source>
</evidence>
<evidence type="ECO:0000256" key="4">
    <source>
        <dbReference type="ARBA" id="ARBA00023211"/>
    </source>
</evidence>